<dbReference type="InterPro" id="IPR027357">
    <property type="entry name" value="DOCKER_dom"/>
</dbReference>
<dbReference type="Pfam" id="PF16172">
    <property type="entry name" value="DOCK_N"/>
    <property type="match status" value="2"/>
</dbReference>
<feature type="compositionally biased region" description="Basic and acidic residues" evidence="8">
    <location>
        <begin position="1722"/>
        <end position="1734"/>
    </location>
</feature>
<evidence type="ECO:0000256" key="8">
    <source>
        <dbReference type="SAM" id="MobiDB-lite"/>
    </source>
</evidence>
<dbReference type="Gene3D" id="2.30.30.40">
    <property type="entry name" value="SH3 Domains"/>
    <property type="match status" value="1"/>
</dbReference>
<keyword evidence="2 6" id="KW-0728">SH3 domain</keyword>
<proteinExistence type="inferred from homology"/>
<feature type="compositionally biased region" description="Low complexity" evidence="8">
    <location>
        <begin position="1754"/>
        <end position="1768"/>
    </location>
</feature>
<feature type="domain" description="C2 DOCK-type" evidence="10">
    <location>
        <begin position="462"/>
        <end position="637"/>
    </location>
</feature>
<dbReference type="PROSITE" id="PS50002">
    <property type="entry name" value="SH3"/>
    <property type="match status" value="1"/>
</dbReference>
<feature type="compositionally biased region" description="Polar residues" evidence="8">
    <location>
        <begin position="1998"/>
        <end position="2007"/>
    </location>
</feature>
<dbReference type="CDD" id="cd11872">
    <property type="entry name" value="SH3_DOCK_AB"/>
    <property type="match status" value="1"/>
</dbReference>
<dbReference type="Pfam" id="PF06920">
    <property type="entry name" value="DHR-2_Lobe_A"/>
    <property type="match status" value="1"/>
</dbReference>
<evidence type="ECO:0000259" key="10">
    <source>
        <dbReference type="PROSITE" id="PS51650"/>
    </source>
</evidence>
<dbReference type="InterPro" id="IPR036028">
    <property type="entry name" value="SH3-like_dom_sf"/>
</dbReference>
<feature type="domain" description="DOCKER" evidence="11">
    <location>
        <begin position="1297"/>
        <end position="1704"/>
    </location>
</feature>
<evidence type="ECO:0000313" key="13">
    <source>
        <dbReference type="Proteomes" id="UP001292094"/>
    </source>
</evidence>
<feature type="compositionally biased region" description="Low complexity" evidence="8">
    <location>
        <begin position="1930"/>
        <end position="1939"/>
    </location>
</feature>
<dbReference type="InterPro" id="IPR046773">
    <property type="entry name" value="DOCKER_Lobe_C"/>
</dbReference>
<dbReference type="InterPro" id="IPR026791">
    <property type="entry name" value="DOCK"/>
</dbReference>
<dbReference type="Gene3D" id="1.20.1270.350">
    <property type="entry name" value="Dedicator of cytokinesis N-terminal subdomain"/>
    <property type="match status" value="1"/>
</dbReference>
<dbReference type="InterPro" id="IPR043161">
    <property type="entry name" value="DOCK_C_lobe_A"/>
</dbReference>
<evidence type="ECO:0000256" key="5">
    <source>
        <dbReference type="ARBA" id="ARBA00022658"/>
    </source>
</evidence>
<evidence type="ECO:0000256" key="6">
    <source>
        <dbReference type="PROSITE-ProRule" id="PRU00192"/>
    </source>
</evidence>
<dbReference type="InterPro" id="IPR046770">
    <property type="entry name" value="DOCKER_Lobe_B"/>
</dbReference>
<dbReference type="Pfam" id="PF20422">
    <property type="entry name" value="DHR-2_Lobe_B"/>
    <property type="match status" value="1"/>
</dbReference>
<organism evidence="12 13">
    <name type="scientific">Petrolisthes manimaculis</name>
    <dbReference type="NCBI Taxonomy" id="1843537"/>
    <lineage>
        <taxon>Eukaryota</taxon>
        <taxon>Metazoa</taxon>
        <taxon>Ecdysozoa</taxon>
        <taxon>Arthropoda</taxon>
        <taxon>Crustacea</taxon>
        <taxon>Multicrustacea</taxon>
        <taxon>Malacostraca</taxon>
        <taxon>Eumalacostraca</taxon>
        <taxon>Eucarida</taxon>
        <taxon>Decapoda</taxon>
        <taxon>Pleocyemata</taxon>
        <taxon>Anomura</taxon>
        <taxon>Galatheoidea</taxon>
        <taxon>Porcellanidae</taxon>
        <taxon>Petrolisthes</taxon>
    </lineage>
</organism>
<dbReference type="GO" id="GO:0005085">
    <property type="term" value="F:guanyl-nucleotide exchange factor activity"/>
    <property type="evidence" value="ECO:0007669"/>
    <property type="project" value="UniProtKB-KW"/>
</dbReference>
<comment type="similarity">
    <text evidence="7">Belongs to the DOCK family.</text>
</comment>
<dbReference type="Pfam" id="PF23554">
    <property type="entry name" value="TPR_DOCK"/>
    <property type="match status" value="1"/>
</dbReference>
<dbReference type="PANTHER" id="PTHR45653:SF12">
    <property type="entry name" value="SPONGE, ISOFORM E"/>
    <property type="match status" value="1"/>
</dbReference>
<dbReference type="InterPro" id="IPR027007">
    <property type="entry name" value="C2_DOCK-type_domain"/>
</dbReference>
<dbReference type="InterPro" id="IPR043162">
    <property type="entry name" value="DOCK_C_lobe_C"/>
</dbReference>
<evidence type="ECO:0000256" key="7">
    <source>
        <dbReference type="PROSITE-ProRule" id="PRU00983"/>
    </source>
</evidence>
<dbReference type="GO" id="GO:0005886">
    <property type="term" value="C:plasma membrane"/>
    <property type="evidence" value="ECO:0007669"/>
    <property type="project" value="TreeGrafter"/>
</dbReference>
<dbReference type="GO" id="GO:0031267">
    <property type="term" value="F:small GTPase binding"/>
    <property type="evidence" value="ECO:0007669"/>
    <property type="project" value="TreeGrafter"/>
</dbReference>
<dbReference type="InterPro" id="IPR056372">
    <property type="entry name" value="TPR_DOCK"/>
</dbReference>
<feature type="domain" description="SH3" evidence="9">
    <location>
        <begin position="6"/>
        <end position="68"/>
    </location>
</feature>
<dbReference type="InterPro" id="IPR035892">
    <property type="entry name" value="C2_domain_sf"/>
</dbReference>
<gene>
    <name evidence="12" type="ORF">Pmani_033668</name>
</gene>
<dbReference type="GO" id="GO:0005737">
    <property type="term" value="C:cytoplasm"/>
    <property type="evidence" value="ECO:0007669"/>
    <property type="project" value="UniProtKB-SubCell"/>
</dbReference>
<feature type="compositionally biased region" description="Low complexity" evidence="8">
    <location>
        <begin position="1700"/>
        <end position="1713"/>
    </location>
</feature>
<keyword evidence="5" id="KW-0344">Guanine-nucleotide releasing factor</keyword>
<dbReference type="InterPro" id="IPR042455">
    <property type="entry name" value="DOCK_N_sub1"/>
</dbReference>
<evidence type="ECO:0000259" key="11">
    <source>
        <dbReference type="PROSITE" id="PS51651"/>
    </source>
</evidence>
<dbReference type="PROSITE" id="PS51650">
    <property type="entry name" value="C2_DOCK"/>
    <property type="match status" value="1"/>
</dbReference>
<feature type="compositionally biased region" description="Pro residues" evidence="8">
    <location>
        <begin position="2023"/>
        <end position="2032"/>
    </location>
</feature>
<dbReference type="SMART" id="SM00326">
    <property type="entry name" value="SH3"/>
    <property type="match status" value="1"/>
</dbReference>
<dbReference type="PROSITE" id="PS51651">
    <property type="entry name" value="DOCKER"/>
    <property type="match status" value="1"/>
</dbReference>
<dbReference type="InterPro" id="IPR016024">
    <property type="entry name" value="ARM-type_fold"/>
</dbReference>
<dbReference type="SUPFAM" id="SSF48371">
    <property type="entry name" value="ARM repeat"/>
    <property type="match status" value="1"/>
</dbReference>
<dbReference type="SUPFAM" id="SSF50044">
    <property type="entry name" value="SH3-domain"/>
    <property type="match status" value="1"/>
</dbReference>
<comment type="subcellular location">
    <subcellularLocation>
        <location evidence="1">Cytoplasm</location>
    </subcellularLocation>
</comment>
<reference evidence="12" key="1">
    <citation type="submission" date="2023-11" db="EMBL/GenBank/DDBJ databases">
        <title>Genome assemblies of two species of porcelain crab, Petrolisthes cinctipes and Petrolisthes manimaculis (Anomura: Porcellanidae).</title>
        <authorList>
            <person name="Angst P."/>
        </authorList>
    </citation>
    <scope>NUCLEOTIDE SEQUENCE</scope>
    <source>
        <strain evidence="12">PB745_02</strain>
        <tissue evidence="12">Gill</tissue>
    </source>
</reference>
<dbReference type="Gene3D" id="1.25.40.410">
    <property type="match status" value="1"/>
</dbReference>
<evidence type="ECO:0000256" key="1">
    <source>
        <dbReference type="ARBA" id="ARBA00004496"/>
    </source>
</evidence>
<dbReference type="GO" id="GO:0007264">
    <property type="term" value="P:small GTPase-mediated signal transduction"/>
    <property type="evidence" value="ECO:0007669"/>
    <property type="project" value="InterPro"/>
</dbReference>
<evidence type="ECO:0000256" key="4">
    <source>
        <dbReference type="ARBA" id="ARBA00022553"/>
    </source>
</evidence>
<dbReference type="PANTHER" id="PTHR45653">
    <property type="entry name" value="DEDICATOR OF CYTOKINESIS"/>
    <property type="match status" value="1"/>
</dbReference>
<dbReference type="Gene3D" id="1.20.58.740">
    <property type="match status" value="1"/>
</dbReference>
<protein>
    <recommendedName>
        <fullName evidence="14">Dedicator of cytokinesis protein 3</fullName>
    </recommendedName>
</protein>
<name>A0AAE1NNY2_9EUCA</name>
<feature type="region of interest" description="Disordered" evidence="8">
    <location>
        <begin position="1789"/>
        <end position="2032"/>
    </location>
</feature>
<feature type="region of interest" description="Disordered" evidence="8">
    <location>
        <begin position="1698"/>
        <end position="1768"/>
    </location>
</feature>
<dbReference type="Pfam" id="PF14429">
    <property type="entry name" value="DOCK-C2"/>
    <property type="match status" value="1"/>
</dbReference>
<comment type="caution">
    <text evidence="12">The sequence shown here is derived from an EMBL/GenBank/DDBJ whole genome shotgun (WGS) entry which is preliminary data.</text>
</comment>
<dbReference type="InterPro" id="IPR032376">
    <property type="entry name" value="DOCK_N"/>
</dbReference>
<evidence type="ECO:0000259" key="9">
    <source>
        <dbReference type="PROSITE" id="PS50002"/>
    </source>
</evidence>
<evidence type="ECO:0000256" key="2">
    <source>
        <dbReference type="ARBA" id="ARBA00022443"/>
    </source>
</evidence>
<accession>A0AAE1NNY2</accession>
<feature type="compositionally biased region" description="Low complexity" evidence="8">
    <location>
        <begin position="1812"/>
        <end position="1825"/>
    </location>
</feature>
<dbReference type="Pfam" id="PF20421">
    <property type="entry name" value="DHR-2_Lobe_C"/>
    <property type="match status" value="1"/>
</dbReference>
<evidence type="ECO:0000313" key="12">
    <source>
        <dbReference type="EMBL" id="KAK4293649.1"/>
    </source>
</evidence>
<evidence type="ECO:0000256" key="3">
    <source>
        <dbReference type="ARBA" id="ARBA00022490"/>
    </source>
</evidence>
<keyword evidence="3" id="KW-0963">Cytoplasm</keyword>
<sequence>MWAPTKNQKYGVVIYNFDNDEIPQALHLDVGETVQVLEECTGWYRGFSTRNRNVKGIFPSQFIHLKPFKIDNEGLYETVTPVEDPVVQEAASVLREWSQIWRNLYVQLGTPHGDQELWDAVRKAMMDVADWRKQLITGTLTSDQIAQLKLKITRKIDWGNRKLGLDLVPRVDGEMVDPDAVSVVELHQVHVQSAEASQAHSQGLGTLAKKKERRKALSHHLFFCMRDFSYHLGEDVEVFFSLYDANKFRFISERFLVKLSKEGFSNYVEKIHSNCTIFTDLGSGDLTSDLYIVAHVVRVGRMLFSESVKKLSSHNYRRPYGVALFRLAHSVLQGSEGEVELTGKLFSSDEKDFWQLPELVLKKQSNKYSIMSNNASYEQVFMKMRLPPNNNFYGKGSLTYPWRRLPSFAHNWDSKVDRLVVSVKVVHGELEQATKENPLLLKNVCITKKLGFSDVIMPGDVRNDLYITLNNGEFERGGKSVGKNIEVTVLALDAEGHPLECIFGGMGHDGVTEYASMIMYHNNSPRWNERLKVAIPIDQFAGAHFRLEYRHCSTREKNEKKLFGFSFLRLMEDEGGTTLRDGSHELCVYKCDERARLANPTDYLTMPSLSRQAIDCVYSLPFQRSPKESIIIDTLLCSTKLTQNVDLLSLLRWRSAPDGIGETLSRLTRVDGAETVKFLQDVLDALFAMFSTDDGNSTQYSGHVFQALVFIFSLLEDSKFEHFKPVMDAYITGHFAAALVYKGLISCVKHMSDHCPQTEKQEPILRSFCSLEYIFKFIIQSRLLFARATGGQNEDSFRLDVDTLFESFAHMLNFHLENIENSQVTLLENLQGTCDQLCRVLTAGEVANHLSNLFNATPVESTRNLTRAKLRAMKNAISSQIFDNDEGRGLLLETICTHLRQHLESRLELVLCGEVLSVIATLTHKHTSKYSYSKLPASLHQDVEVIMLTLFDVLVQVILTFERSAPNSGTDSIVPDVMGFAQLLAAFTTQFVPTHASKVLGSLCAPPPVHEDPLGTQVACMMGILQLMGEAHYARMWEDHLASGMHQLRHLLHSIIVLLADLVRAAVFPSDWFVMRMVTNYTILVAMQEIAQPLIATFLKQGRFDNQLWSCYLNLAVGFLTQPCLQLERFSQQKRHKVLERYNDMRVLMGFQILSMWRELDDHRLHFIPGMVGPFLEVTLVPEPELRKATLPIFFDMMQAEQQAKGSFKQVETELIDKLDILVSENKGDDEYRQLFNTILLERVRSNDPVWRESGTAFINSVTRLLERLLDYRNVMQGDENCDKRMSCTVNLLNFYKNEINRQEMYIRYIYKLHDLHVPAGNFTEAAFTLQLHANQLSWTQRMLHADHLYAAQTETQRKELIYMKIIDNFDKGKCWEQGIPLLEELASQYRNWLFDYQKLSEVLRRQASFYEKILSGKRYDHEYFRVGFYGLGLPLFVRNKVFIYRGLEYEQIVAFTQRIQTEFPQAKMLSHNTPPDDTIKSSDGQYIQICAVKAVPEANPMFDGVEVDERILKYYSNNHVRHFVYDRPTHRGPADKDNEFKNLWIERITYTTEFELPGILKWFEVVDQSIEQLCPPQYACETVERHNKQLRQITLHYKANPQDNIQPFTMRLQGTVDAAVNGGIAKYQDAFFGPDYLVVYPENADHVNRLKVLLSDQIMILEGALDLHGRIAPSANQPLHKRLVEVFEGLRSKIRKMCSTPQSQRSTSSLQSTPPPPPTHRRADSDPATEFRRTGSIINSPLPPLPSDKGAVSLSSSSTSGNSSLRSSQSSSLYAHFHSASHDDDLYAKPQEWDSGVGSQRESRPRSAFISDSRGSSPKSLSKSFNNDYMIVPPPKSSDESQRWRHSRPPSPRTARTSGTHDSLNTSWSDSHSHGSEESLPPLPPRVAERQTRSVSLGGEDEAPPPVLPKRMGKKCSSSAMFGCDQLVGEGVDGCSSSSGGGGLSNGFPASTPGTPPLLSPRTHRTPPPPPIPPKAISTPLTPLSPPSGFAMDSEDLTPTTPTNASMDPHHSLHENYSVPPRSYPHPPPSP</sequence>
<dbReference type="InterPro" id="IPR046769">
    <property type="entry name" value="DOCKER_Lobe_A"/>
</dbReference>
<dbReference type="FunFam" id="2.60.40.150:FF:000045">
    <property type="entry name" value="Dedicator of cytokinesis protein 4"/>
    <property type="match status" value="1"/>
</dbReference>
<dbReference type="EMBL" id="JAWZYT010004497">
    <property type="protein sequence ID" value="KAK4293649.1"/>
    <property type="molecule type" value="Genomic_DNA"/>
</dbReference>
<dbReference type="FunFam" id="1.25.40.410:FF:000003">
    <property type="entry name" value="Dedicator of cytokinesis protein 4"/>
    <property type="match status" value="1"/>
</dbReference>
<keyword evidence="4" id="KW-0597">Phosphoprotein</keyword>
<dbReference type="Gene3D" id="2.60.40.150">
    <property type="entry name" value="C2 domain"/>
    <property type="match status" value="1"/>
</dbReference>
<keyword evidence="13" id="KW-1185">Reference proteome</keyword>
<dbReference type="Proteomes" id="UP001292094">
    <property type="component" value="Unassembled WGS sequence"/>
</dbReference>
<feature type="compositionally biased region" description="Polar residues" evidence="8">
    <location>
        <begin position="1855"/>
        <end position="1871"/>
    </location>
</feature>
<dbReference type="InterPro" id="IPR001452">
    <property type="entry name" value="SH3_domain"/>
</dbReference>
<evidence type="ECO:0008006" key="14">
    <source>
        <dbReference type="Google" id="ProtNLM"/>
    </source>
</evidence>